<protein>
    <submittedName>
        <fullName evidence="1">Uncharacterized protein</fullName>
    </submittedName>
</protein>
<dbReference type="Proteomes" id="UP001500630">
    <property type="component" value="Unassembled WGS sequence"/>
</dbReference>
<proteinExistence type="predicted"/>
<dbReference type="EMBL" id="BAABDQ010000003">
    <property type="protein sequence ID" value="GAA3537010.1"/>
    <property type="molecule type" value="Genomic_DNA"/>
</dbReference>
<evidence type="ECO:0000313" key="2">
    <source>
        <dbReference type="Proteomes" id="UP001500630"/>
    </source>
</evidence>
<name>A0ABP6VLH6_9ACTN</name>
<sequence>MDTPVVGLDWLFAPLKRTHCQATECEEYATHITTHSSFWAQRSTNGLYCDSHIGPMYVGKYFYRLVEANRIP</sequence>
<gene>
    <name evidence="1" type="ORF">GCM10022419_016030</name>
</gene>
<reference evidence="2" key="1">
    <citation type="journal article" date="2019" name="Int. J. Syst. Evol. Microbiol.">
        <title>The Global Catalogue of Microorganisms (GCM) 10K type strain sequencing project: providing services to taxonomists for standard genome sequencing and annotation.</title>
        <authorList>
            <consortium name="The Broad Institute Genomics Platform"/>
            <consortium name="The Broad Institute Genome Sequencing Center for Infectious Disease"/>
            <person name="Wu L."/>
            <person name="Ma J."/>
        </authorList>
    </citation>
    <scope>NUCLEOTIDE SEQUENCE [LARGE SCALE GENOMIC DNA]</scope>
    <source>
        <strain evidence="2">JCM 17326</strain>
    </source>
</reference>
<comment type="caution">
    <text evidence="1">The sequence shown here is derived from an EMBL/GenBank/DDBJ whole genome shotgun (WGS) entry which is preliminary data.</text>
</comment>
<accession>A0ABP6VLH6</accession>
<evidence type="ECO:0000313" key="1">
    <source>
        <dbReference type="EMBL" id="GAA3537010.1"/>
    </source>
</evidence>
<organism evidence="1 2">
    <name type="scientific">Nonomuraea rosea</name>
    <dbReference type="NCBI Taxonomy" id="638574"/>
    <lineage>
        <taxon>Bacteria</taxon>
        <taxon>Bacillati</taxon>
        <taxon>Actinomycetota</taxon>
        <taxon>Actinomycetes</taxon>
        <taxon>Streptosporangiales</taxon>
        <taxon>Streptosporangiaceae</taxon>
        <taxon>Nonomuraea</taxon>
    </lineage>
</organism>
<keyword evidence="2" id="KW-1185">Reference proteome</keyword>